<sequence length="116" mass="12703">MFQSFDLAEGCVSSRVPPAEARSAVTERGPSAALAVVHRASGRVSLASLCRVQSGDIDAALKFYSEKYPDSQQFASPQVLVFARDFDYIVVERIQSKEEPRQIESKLAASYGRSDT</sequence>
<keyword evidence="2" id="KW-1185">Reference proteome</keyword>
<evidence type="ECO:0000313" key="1">
    <source>
        <dbReference type="EMBL" id="GBP85295.1"/>
    </source>
</evidence>
<name>A0A4C1ZFH1_EUMVA</name>
<accession>A0A4C1ZFH1</accession>
<proteinExistence type="predicted"/>
<organism evidence="1 2">
    <name type="scientific">Eumeta variegata</name>
    <name type="common">Bagworm moth</name>
    <name type="synonym">Eumeta japonica</name>
    <dbReference type="NCBI Taxonomy" id="151549"/>
    <lineage>
        <taxon>Eukaryota</taxon>
        <taxon>Metazoa</taxon>
        <taxon>Ecdysozoa</taxon>
        <taxon>Arthropoda</taxon>
        <taxon>Hexapoda</taxon>
        <taxon>Insecta</taxon>
        <taxon>Pterygota</taxon>
        <taxon>Neoptera</taxon>
        <taxon>Endopterygota</taxon>
        <taxon>Lepidoptera</taxon>
        <taxon>Glossata</taxon>
        <taxon>Ditrysia</taxon>
        <taxon>Tineoidea</taxon>
        <taxon>Psychidae</taxon>
        <taxon>Oiketicinae</taxon>
        <taxon>Eumeta</taxon>
    </lineage>
</organism>
<gene>
    <name evidence="1" type="ORF">EVAR_56844_1</name>
</gene>
<dbReference type="AlphaFoldDB" id="A0A4C1ZFH1"/>
<protein>
    <submittedName>
        <fullName evidence="1">Uncharacterized protein</fullName>
    </submittedName>
</protein>
<reference evidence="1 2" key="1">
    <citation type="journal article" date="2019" name="Commun. Biol.">
        <title>The bagworm genome reveals a unique fibroin gene that provides high tensile strength.</title>
        <authorList>
            <person name="Kono N."/>
            <person name="Nakamura H."/>
            <person name="Ohtoshi R."/>
            <person name="Tomita M."/>
            <person name="Numata K."/>
            <person name="Arakawa K."/>
        </authorList>
    </citation>
    <scope>NUCLEOTIDE SEQUENCE [LARGE SCALE GENOMIC DNA]</scope>
</reference>
<comment type="caution">
    <text evidence="1">The sequence shown here is derived from an EMBL/GenBank/DDBJ whole genome shotgun (WGS) entry which is preliminary data.</text>
</comment>
<dbReference type="EMBL" id="BGZK01001727">
    <property type="protein sequence ID" value="GBP85295.1"/>
    <property type="molecule type" value="Genomic_DNA"/>
</dbReference>
<dbReference type="Proteomes" id="UP000299102">
    <property type="component" value="Unassembled WGS sequence"/>
</dbReference>
<evidence type="ECO:0000313" key="2">
    <source>
        <dbReference type="Proteomes" id="UP000299102"/>
    </source>
</evidence>